<organism evidence="1 2">
    <name type="scientific">Galerina marginata (strain CBS 339.88)</name>
    <dbReference type="NCBI Taxonomy" id="685588"/>
    <lineage>
        <taxon>Eukaryota</taxon>
        <taxon>Fungi</taxon>
        <taxon>Dikarya</taxon>
        <taxon>Basidiomycota</taxon>
        <taxon>Agaricomycotina</taxon>
        <taxon>Agaricomycetes</taxon>
        <taxon>Agaricomycetidae</taxon>
        <taxon>Agaricales</taxon>
        <taxon>Agaricineae</taxon>
        <taxon>Strophariaceae</taxon>
        <taxon>Galerina</taxon>
    </lineage>
</organism>
<name>A0A067SQL0_GALM3</name>
<reference evidence="2" key="1">
    <citation type="journal article" date="2014" name="Proc. Natl. Acad. Sci. U.S.A.">
        <title>Extensive sampling of basidiomycete genomes demonstrates inadequacy of the white-rot/brown-rot paradigm for wood decay fungi.</title>
        <authorList>
            <person name="Riley R."/>
            <person name="Salamov A.A."/>
            <person name="Brown D.W."/>
            <person name="Nagy L.G."/>
            <person name="Floudas D."/>
            <person name="Held B.W."/>
            <person name="Levasseur A."/>
            <person name="Lombard V."/>
            <person name="Morin E."/>
            <person name="Otillar R."/>
            <person name="Lindquist E.A."/>
            <person name="Sun H."/>
            <person name="LaButti K.M."/>
            <person name="Schmutz J."/>
            <person name="Jabbour D."/>
            <person name="Luo H."/>
            <person name="Baker S.E."/>
            <person name="Pisabarro A.G."/>
            <person name="Walton J.D."/>
            <person name="Blanchette R.A."/>
            <person name="Henrissat B."/>
            <person name="Martin F."/>
            <person name="Cullen D."/>
            <person name="Hibbett D.S."/>
            <person name="Grigoriev I.V."/>
        </authorList>
    </citation>
    <scope>NUCLEOTIDE SEQUENCE [LARGE SCALE GENOMIC DNA]</scope>
    <source>
        <strain evidence="2">CBS 339.88</strain>
    </source>
</reference>
<accession>A0A067SQL0</accession>
<evidence type="ECO:0000313" key="1">
    <source>
        <dbReference type="EMBL" id="KDR73191.1"/>
    </source>
</evidence>
<keyword evidence="2" id="KW-1185">Reference proteome</keyword>
<dbReference type="Proteomes" id="UP000027222">
    <property type="component" value="Unassembled WGS sequence"/>
</dbReference>
<dbReference type="EMBL" id="KL142386">
    <property type="protein sequence ID" value="KDR73191.1"/>
    <property type="molecule type" value="Genomic_DNA"/>
</dbReference>
<protein>
    <submittedName>
        <fullName evidence="1">Uncharacterized protein</fullName>
    </submittedName>
</protein>
<dbReference type="OrthoDB" id="10500869at2759"/>
<dbReference type="HOGENOM" id="CLU_976740_0_0_1"/>
<evidence type="ECO:0000313" key="2">
    <source>
        <dbReference type="Proteomes" id="UP000027222"/>
    </source>
</evidence>
<gene>
    <name evidence="1" type="ORF">GALMADRAFT_724023</name>
</gene>
<sequence>MSPTPLLHPDIGHPLVFGWPRDIPLPSLITDSFPANALYPIRLLQIIIGPNMDAAADAALHLFLGTRLVPNLECVSVVFHAGSFTPHRLSRVQQYLGPSCVWSEIRVLDPTLQTETTTIQVINHGQPMHFWFLVIPADGIDERLANDLSASSASLNLKIIPPLSPQTFLNHYDLILSRLIDALRSTTHLQRLSFPLDFLLKDAKAAEVVFDILRSQPQLEELELHVPAAMDLDAEGTRVAVNELAKTFTLESRFLSRLKRFAVPVRFIRTRLLSIGNNPASCVRD</sequence>
<proteinExistence type="predicted"/>
<dbReference type="AlphaFoldDB" id="A0A067SQL0"/>